<gene>
    <name evidence="1" type="ORF">M9458_008331</name>
</gene>
<dbReference type="EMBL" id="JAMKFB020000004">
    <property type="protein sequence ID" value="KAL0194759.1"/>
    <property type="molecule type" value="Genomic_DNA"/>
</dbReference>
<keyword evidence="2" id="KW-1185">Reference proteome</keyword>
<dbReference type="Proteomes" id="UP001529510">
    <property type="component" value="Unassembled WGS sequence"/>
</dbReference>
<comment type="caution">
    <text evidence="1">The sequence shown here is derived from an EMBL/GenBank/DDBJ whole genome shotgun (WGS) entry which is preliminary data.</text>
</comment>
<organism evidence="1 2">
    <name type="scientific">Cirrhinus mrigala</name>
    <name type="common">Mrigala</name>
    <dbReference type="NCBI Taxonomy" id="683832"/>
    <lineage>
        <taxon>Eukaryota</taxon>
        <taxon>Metazoa</taxon>
        <taxon>Chordata</taxon>
        <taxon>Craniata</taxon>
        <taxon>Vertebrata</taxon>
        <taxon>Euteleostomi</taxon>
        <taxon>Actinopterygii</taxon>
        <taxon>Neopterygii</taxon>
        <taxon>Teleostei</taxon>
        <taxon>Ostariophysi</taxon>
        <taxon>Cypriniformes</taxon>
        <taxon>Cyprinidae</taxon>
        <taxon>Labeoninae</taxon>
        <taxon>Labeonini</taxon>
        <taxon>Cirrhinus</taxon>
    </lineage>
</organism>
<sequence length="55" mass="6410">MSDFHFNIKYRPRKQNSEADTLSRYPHDNLTDHLSDYSEAVPSEVIKAVVEEEVT</sequence>
<dbReference type="AlphaFoldDB" id="A0ABD0R8A9"/>
<reference evidence="1 2" key="1">
    <citation type="submission" date="2024-05" db="EMBL/GenBank/DDBJ databases">
        <title>Genome sequencing and assembly of Indian major carp, Cirrhinus mrigala (Hamilton, 1822).</title>
        <authorList>
            <person name="Mohindra V."/>
            <person name="Chowdhury L.M."/>
            <person name="Lal K."/>
            <person name="Jena J.K."/>
        </authorList>
    </citation>
    <scope>NUCLEOTIDE SEQUENCE [LARGE SCALE GENOMIC DNA]</scope>
    <source>
        <strain evidence="1">CM1030</strain>
        <tissue evidence="1">Blood</tissue>
    </source>
</reference>
<protein>
    <submittedName>
        <fullName evidence="1">Uncharacterized protein</fullName>
    </submittedName>
</protein>
<evidence type="ECO:0000313" key="1">
    <source>
        <dbReference type="EMBL" id="KAL0194759.1"/>
    </source>
</evidence>
<accession>A0ABD0R8A9</accession>
<feature type="non-terminal residue" evidence="1">
    <location>
        <position position="55"/>
    </location>
</feature>
<proteinExistence type="predicted"/>
<name>A0ABD0R8A9_CIRMR</name>
<evidence type="ECO:0000313" key="2">
    <source>
        <dbReference type="Proteomes" id="UP001529510"/>
    </source>
</evidence>